<evidence type="ECO:0000313" key="2">
    <source>
        <dbReference type="EMBL" id="MEB3965717.1"/>
    </source>
</evidence>
<organism evidence="2 3">
    <name type="scientific">Streptomyces kunmingensis</name>
    <dbReference type="NCBI Taxonomy" id="68225"/>
    <lineage>
        <taxon>Bacteria</taxon>
        <taxon>Bacillati</taxon>
        <taxon>Actinomycetota</taxon>
        <taxon>Actinomycetes</taxon>
        <taxon>Kitasatosporales</taxon>
        <taxon>Streptomycetaceae</taxon>
        <taxon>Streptomyces</taxon>
    </lineage>
</organism>
<proteinExistence type="predicted"/>
<comment type="caution">
    <text evidence="2">The sequence shown here is derived from an EMBL/GenBank/DDBJ whole genome shotgun (WGS) entry which is preliminary data.</text>
</comment>
<evidence type="ECO:0000256" key="1">
    <source>
        <dbReference type="SAM" id="MobiDB-lite"/>
    </source>
</evidence>
<feature type="region of interest" description="Disordered" evidence="1">
    <location>
        <begin position="107"/>
        <end position="127"/>
    </location>
</feature>
<sequence length="127" mass="13003">MSNTGDAHHTLVSVTLSNCKAQDAERVLAHLASEFPDRAPTEQGSGPSAERPTVWTAELDVSAGKSDGASGPGSDGTIEGPVSVSAQGVPHEVTAVRESLARAYGVEDAGSASGDQELDSQFTLTPR</sequence>
<gene>
    <name evidence="2" type="ORF">OKJ48_36665</name>
</gene>
<feature type="region of interest" description="Disordered" evidence="1">
    <location>
        <begin position="31"/>
        <end position="88"/>
    </location>
</feature>
<protein>
    <submittedName>
        <fullName evidence="2">Uncharacterized protein</fullName>
    </submittedName>
</protein>
<dbReference type="EMBL" id="JAOZYB010000335">
    <property type="protein sequence ID" value="MEB3965717.1"/>
    <property type="molecule type" value="Genomic_DNA"/>
</dbReference>
<dbReference type="RefSeq" id="WP_324774222.1">
    <property type="nucleotide sequence ID" value="NZ_BAAATS010000007.1"/>
</dbReference>
<evidence type="ECO:0000313" key="3">
    <source>
        <dbReference type="Proteomes" id="UP001352223"/>
    </source>
</evidence>
<reference evidence="2 3" key="1">
    <citation type="submission" date="2022-10" db="EMBL/GenBank/DDBJ databases">
        <authorList>
            <person name="Xie J."/>
            <person name="Shen N."/>
        </authorList>
    </citation>
    <scope>NUCLEOTIDE SEQUENCE [LARGE SCALE GENOMIC DNA]</scope>
    <source>
        <strain evidence="2 3">DSM 41681</strain>
    </source>
</reference>
<accession>A0ABU6CNQ5</accession>
<name>A0ABU6CNQ5_9ACTN</name>
<keyword evidence="3" id="KW-1185">Reference proteome</keyword>
<dbReference type="Proteomes" id="UP001352223">
    <property type="component" value="Unassembled WGS sequence"/>
</dbReference>